<dbReference type="OrthoDB" id="10014237at2759"/>
<dbReference type="Proteomes" id="UP000218231">
    <property type="component" value="Unassembled WGS sequence"/>
</dbReference>
<keyword evidence="1" id="KW-0812">Transmembrane</keyword>
<name>A0A2A2LMX6_9BILA</name>
<keyword evidence="1" id="KW-1133">Transmembrane helix</keyword>
<feature type="transmembrane region" description="Helical" evidence="1">
    <location>
        <begin position="53"/>
        <end position="72"/>
    </location>
</feature>
<gene>
    <name evidence="2" type="ORF">WR25_04806</name>
</gene>
<comment type="caution">
    <text evidence="2">The sequence shown here is derived from an EMBL/GenBank/DDBJ whole genome shotgun (WGS) entry which is preliminary data.</text>
</comment>
<evidence type="ECO:0000256" key="1">
    <source>
        <dbReference type="SAM" id="Phobius"/>
    </source>
</evidence>
<organism evidence="2 3">
    <name type="scientific">Diploscapter pachys</name>
    <dbReference type="NCBI Taxonomy" id="2018661"/>
    <lineage>
        <taxon>Eukaryota</taxon>
        <taxon>Metazoa</taxon>
        <taxon>Ecdysozoa</taxon>
        <taxon>Nematoda</taxon>
        <taxon>Chromadorea</taxon>
        <taxon>Rhabditida</taxon>
        <taxon>Rhabditina</taxon>
        <taxon>Rhabditomorpha</taxon>
        <taxon>Rhabditoidea</taxon>
        <taxon>Rhabditidae</taxon>
        <taxon>Diploscapter</taxon>
    </lineage>
</organism>
<sequence>MTINLNKQKDHLWGDYYFQGKRPKGRQAWALEILHTLNMNIPTFNEIFDEETFYVFVVCFVIATILVVIFLAKVVGIEIKEHSITINRDWGSPRPANPFQFPWKIKKE</sequence>
<dbReference type="AlphaFoldDB" id="A0A2A2LMX6"/>
<keyword evidence="1" id="KW-0472">Membrane</keyword>
<dbReference type="STRING" id="2018661.A0A2A2LMX6"/>
<keyword evidence="3" id="KW-1185">Reference proteome</keyword>
<proteinExistence type="predicted"/>
<accession>A0A2A2LMX6</accession>
<dbReference type="EMBL" id="LIAE01006559">
    <property type="protein sequence ID" value="PAV87586.1"/>
    <property type="molecule type" value="Genomic_DNA"/>
</dbReference>
<evidence type="ECO:0000313" key="3">
    <source>
        <dbReference type="Proteomes" id="UP000218231"/>
    </source>
</evidence>
<protein>
    <submittedName>
        <fullName evidence="2">Uncharacterized protein</fullName>
    </submittedName>
</protein>
<evidence type="ECO:0000313" key="2">
    <source>
        <dbReference type="EMBL" id="PAV87586.1"/>
    </source>
</evidence>
<reference evidence="2 3" key="1">
    <citation type="journal article" date="2017" name="Curr. Biol.">
        <title>Genome architecture and evolution of a unichromosomal asexual nematode.</title>
        <authorList>
            <person name="Fradin H."/>
            <person name="Zegar C."/>
            <person name="Gutwein M."/>
            <person name="Lucas J."/>
            <person name="Kovtun M."/>
            <person name="Corcoran D."/>
            <person name="Baugh L.R."/>
            <person name="Kiontke K."/>
            <person name="Gunsalus K."/>
            <person name="Fitch D.H."/>
            <person name="Piano F."/>
        </authorList>
    </citation>
    <scope>NUCLEOTIDE SEQUENCE [LARGE SCALE GENOMIC DNA]</scope>
    <source>
        <strain evidence="2">PF1309</strain>
    </source>
</reference>